<feature type="transmembrane region" description="Helical" evidence="1">
    <location>
        <begin position="36"/>
        <end position="58"/>
    </location>
</feature>
<gene>
    <name evidence="2" type="ORF">GCM10022277_17440</name>
</gene>
<evidence type="ECO:0000313" key="3">
    <source>
        <dbReference type="Proteomes" id="UP001501565"/>
    </source>
</evidence>
<name>A0ABP7MIN6_9GAMM</name>
<keyword evidence="1" id="KW-1133">Transmembrane helix</keyword>
<keyword evidence="1" id="KW-0472">Membrane</keyword>
<feature type="transmembrane region" description="Helical" evidence="1">
    <location>
        <begin position="5"/>
        <end position="24"/>
    </location>
</feature>
<keyword evidence="1" id="KW-0812">Transmembrane</keyword>
<protein>
    <submittedName>
        <fullName evidence="2">Uncharacterized protein</fullName>
    </submittedName>
</protein>
<evidence type="ECO:0000256" key="1">
    <source>
        <dbReference type="SAM" id="Phobius"/>
    </source>
</evidence>
<feature type="transmembrane region" description="Helical" evidence="1">
    <location>
        <begin position="102"/>
        <end position="121"/>
    </location>
</feature>
<dbReference type="RefSeq" id="WP_344797563.1">
    <property type="nucleotide sequence ID" value="NZ_BAABBN010000004.1"/>
</dbReference>
<evidence type="ECO:0000313" key="2">
    <source>
        <dbReference type="EMBL" id="GAA3921992.1"/>
    </source>
</evidence>
<proteinExistence type="predicted"/>
<reference evidence="3" key="1">
    <citation type="journal article" date="2019" name="Int. J. Syst. Evol. Microbiol.">
        <title>The Global Catalogue of Microorganisms (GCM) 10K type strain sequencing project: providing services to taxonomists for standard genome sequencing and annotation.</title>
        <authorList>
            <consortium name="The Broad Institute Genomics Platform"/>
            <consortium name="The Broad Institute Genome Sequencing Center for Infectious Disease"/>
            <person name="Wu L."/>
            <person name="Ma J."/>
        </authorList>
    </citation>
    <scope>NUCLEOTIDE SEQUENCE [LARGE SCALE GENOMIC DNA]</scope>
    <source>
        <strain evidence="3">JCM 17551</strain>
    </source>
</reference>
<feature type="transmembrane region" description="Helical" evidence="1">
    <location>
        <begin position="70"/>
        <end position="90"/>
    </location>
</feature>
<dbReference type="Proteomes" id="UP001501565">
    <property type="component" value="Unassembled WGS sequence"/>
</dbReference>
<accession>A0ABP7MIN6</accession>
<keyword evidence="3" id="KW-1185">Reference proteome</keyword>
<organism evidence="2 3">
    <name type="scientific">Litoribacillus peritrichatus</name>
    <dbReference type="NCBI Taxonomy" id="718191"/>
    <lineage>
        <taxon>Bacteria</taxon>
        <taxon>Pseudomonadati</taxon>
        <taxon>Pseudomonadota</taxon>
        <taxon>Gammaproteobacteria</taxon>
        <taxon>Oceanospirillales</taxon>
        <taxon>Oceanospirillaceae</taxon>
        <taxon>Litoribacillus</taxon>
    </lineage>
</organism>
<sequence>MKLTYILYTNAFSCLCFGSLFSLWPQKSATFLSPETPAHTLVLTFTGIALLLNGIHLMATAMQKTPSRLVVRYFAVGDLAWVIATAIIIYLDQWITSAEGLIASLLVAAAVGVLGSSQWVLSYRHTDPVSDV</sequence>
<dbReference type="EMBL" id="BAABBN010000004">
    <property type="protein sequence ID" value="GAA3921992.1"/>
    <property type="molecule type" value="Genomic_DNA"/>
</dbReference>
<comment type="caution">
    <text evidence="2">The sequence shown here is derived from an EMBL/GenBank/DDBJ whole genome shotgun (WGS) entry which is preliminary data.</text>
</comment>